<dbReference type="Proteomes" id="UP000789831">
    <property type="component" value="Unassembled WGS sequence"/>
</dbReference>
<reference evidence="1" key="1">
    <citation type="submission" date="2021-06" db="EMBL/GenBank/DDBJ databases">
        <authorList>
            <person name="Kallberg Y."/>
            <person name="Tangrot J."/>
            <person name="Rosling A."/>
        </authorList>
    </citation>
    <scope>NUCLEOTIDE SEQUENCE</scope>
    <source>
        <strain evidence="1">MT106</strain>
    </source>
</reference>
<keyword evidence="2" id="KW-1185">Reference proteome</keyword>
<evidence type="ECO:0000313" key="2">
    <source>
        <dbReference type="Proteomes" id="UP000789831"/>
    </source>
</evidence>
<sequence length="87" mass="9770">MPQVTIDMEVVLQIGCQLRNGNAPKTVLSLRHSEDLTSIAPDIAFTPSDIYLNLTAQQLWTFQEQPFTPYSLLKLGRPQAIQISKTK</sequence>
<proteinExistence type="predicted"/>
<organism evidence="1 2">
    <name type="scientific">Ambispora gerdemannii</name>
    <dbReference type="NCBI Taxonomy" id="144530"/>
    <lineage>
        <taxon>Eukaryota</taxon>
        <taxon>Fungi</taxon>
        <taxon>Fungi incertae sedis</taxon>
        <taxon>Mucoromycota</taxon>
        <taxon>Glomeromycotina</taxon>
        <taxon>Glomeromycetes</taxon>
        <taxon>Archaeosporales</taxon>
        <taxon>Ambisporaceae</taxon>
        <taxon>Ambispora</taxon>
    </lineage>
</organism>
<dbReference type="AlphaFoldDB" id="A0A9N9E9Q5"/>
<dbReference type="EMBL" id="CAJVPL010006718">
    <property type="protein sequence ID" value="CAG8665884.1"/>
    <property type="molecule type" value="Genomic_DNA"/>
</dbReference>
<comment type="caution">
    <text evidence="1">The sequence shown here is derived from an EMBL/GenBank/DDBJ whole genome shotgun (WGS) entry which is preliminary data.</text>
</comment>
<gene>
    <name evidence="1" type="ORF">AGERDE_LOCUS12034</name>
</gene>
<name>A0A9N9E9Q5_9GLOM</name>
<accession>A0A9N9E9Q5</accession>
<protein>
    <submittedName>
        <fullName evidence="1">1475_t:CDS:1</fullName>
    </submittedName>
</protein>
<evidence type="ECO:0000313" key="1">
    <source>
        <dbReference type="EMBL" id="CAG8665884.1"/>
    </source>
</evidence>
<dbReference type="OrthoDB" id="88517at2759"/>